<dbReference type="EMBL" id="BQNB010012370">
    <property type="protein sequence ID" value="GJT02715.1"/>
    <property type="molecule type" value="Genomic_DNA"/>
</dbReference>
<comment type="caution">
    <text evidence="2">The sequence shown here is derived from an EMBL/GenBank/DDBJ whole genome shotgun (WGS) entry which is preliminary data.</text>
</comment>
<evidence type="ECO:0000313" key="3">
    <source>
        <dbReference type="Proteomes" id="UP001151760"/>
    </source>
</evidence>
<reference evidence="2" key="1">
    <citation type="journal article" date="2022" name="Int. J. Mol. Sci.">
        <title>Draft Genome of Tanacetum Coccineum: Genomic Comparison of Closely Related Tanacetum-Family Plants.</title>
        <authorList>
            <person name="Yamashiro T."/>
            <person name="Shiraishi A."/>
            <person name="Nakayama K."/>
            <person name="Satake H."/>
        </authorList>
    </citation>
    <scope>NUCLEOTIDE SEQUENCE</scope>
</reference>
<evidence type="ECO:0000256" key="1">
    <source>
        <dbReference type="SAM" id="MobiDB-lite"/>
    </source>
</evidence>
<name>A0ABQ5AJ90_9ASTR</name>
<gene>
    <name evidence="2" type="ORF">Tco_0823884</name>
</gene>
<organism evidence="2 3">
    <name type="scientific">Tanacetum coccineum</name>
    <dbReference type="NCBI Taxonomy" id="301880"/>
    <lineage>
        <taxon>Eukaryota</taxon>
        <taxon>Viridiplantae</taxon>
        <taxon>Streptophyta</taxon>
        <taxon>Embryophyta</taxon>
        <taxon>Tracheophyta</taxon>
        <taxon>Spermatophyta</taxon>
        <taxon>Magnoliopsida</taxon>
        <taxon>eudicotyledons</taxon>
        <taxon>Gunneridae</taxon>
        <taxon>Pentapetalae</taxon>
        <taxon>asterids</taxon>
        <taxon>campanulids</taxon>
        <taxon>Asterales</taxon>
        <taxon>Asteraceae</taxon>
        <taxon>Asteroideae</taxon>
        <taxon>Anthemideae</taxon>
        <taxon>Anthemidinae</taxon>
        <taxon>Tanacetum</taxon>
    </lineage>
</organism>
<evidence type="ECO:0000313" key="2">
    <source>
        <dbReference type="EMBL" id="GJT02715.1"/>
    </source>
</evidence>
<keyword evidence="3" id="KW-1185">Reference proteome</keyword>
<sequence>MGPSLGQPVQPPQSQDGRSSACLLLFTPLLKTARGTNTTEPSPQTHSIQGSELGADNLTWKGVANDHCRRVISLSLYYETLVSLMHEETKKKIKQRGNRPDFTSVRRTKYLHRATGKDKRRSLDNGAPRWKGPPSSESEVSRRKCRQKYKLVIRRLPGKTRTADAGHGNPRTDIVELKTKICSAAMPSSKGRRIFAAH</sequence>
<accession>A0ABQ5AJ90</accession>
<protein>
    <submittedName>
        <fullName evidence="2">Uncharacterized protein</fullName>
    </submittedName>
</protein>
<feature type="region of interest" description="Disordered" evidence="1">
    <location>
        <begin position="113"/>
        <end position="144"/>
    </location>
</feature>
<reference evidence="2" key="2">
    <citation type="submission" date="2022-01" db="EMBL/GenBank/DDBJ databases">
        <authorList>
            <person name="Yamashiro T."/>
            <person name="Shiraishi A."/>
            <person name="Satake H."/>
            <person name="Nakayama K."/>
        </authorList>
    </citation>
    <scope>NUCLEOTIDE SEQUENCE</scope>
</reference>
<proteinExistence type="predicted"/>
<dbReference type="Proteomes" id="UP001151760">
    <property type="component" value="Unassembled WGS sequence"/>
</dbReference>